<dbReference type="SUPFAM" id="SSF55729">
    <property type="entry name" value="Acyl-CoA N-acyltransferases (Nat)"/>
    <property type="match status" value="1"/>
</dbReference>
<dbReference type="PROSITE" id="PS51186">
    <property type="entry name" value="GNAT"/>
    <property type="match status" value="1"/>
</dbReference>
<dbReference type="InterPro" id="IPR000182">
    <property type="entry name" value="GNAT_dom"/>
</dbReference>
<organism evidence="3 4">
    <name type="scientific">Allofranklinella schreckenbergeri</name>
    <dbReference type="NCBI Taxonomy" id="1076744"/>
    <lineage>
        <taxon>Bacteria</taxon>
        <taxon>Pseudomonadati</taxon>
        <taxon>Pseudomonadota</taxon>
        <taxon>Betaproteobacteria</taxon>
        <taxon>Burkholderiales</taxon>
        <taxon>Comamonadaceae</taxon>
        <taxon>Allofranklinella</taxon>
    </lineage>
</organism>
<name>A0A3M6QES4_9BURK</name>
<evidence type="ECO:0000256" key="1">
    <source>
        <dbReference type="SAM" id="MobiDB-lite"/>
    </source>
</evidence>
<feature type="compositionally biased region" description="Basic and acidic residues" evidence="1">
    <location>
        <begin position="127"/>
        <end position="136"/>
    </location>
</feature>
<accession>A0A3M6QES4</accession>
<feature type="region of interest" description="Disordered" evidence="1">
    <location>
        <begin position="106"/>
        <end position="136"/>
    </location>
</feature>
<evidence type="ECO:0000313" key="3">
    <source>
        <dbReference type="EMBL" id="RMX00949.1"/>
    </source>
</evidence>
<dbReference type="GO" id="GO:0016747">
    <property type="term" value="F:acyltransferase activity, transferring groups other than amino-acyl groups"/>
    <property type="evidence" value="ECO:0007669"/>
    <property type="project" value="InterPro"/>
</dbReference>
<proteinExistence type="predicted"/>
<sequence>MAEPDAGAAAAVTQWMAQVFEHGEGSSAERMQNLLRDERFWLFGAFAGDRPVSRLSAHVLPLTSQHGAELFIYDIAVAADFQRRGIGRQLMQAALGRIDIHPVSSADVQDQASAAQPLRIDPNPMGADRRPAPRQD</sequence>
<dbReference type="Pfam" id="PF00583">
    <property type="entry name" value="Acetyltransf_1"/>
    <property type="match status" value="1"/>
</dbReference>
<gene>
    <name evidence="3" type="ORF">EBQ25_03810</name>
</gene>
<dbReference type="EMBL" id="RDQL01000004">
    <property type="protein sequence ID" value="RMX00949.1"/>
    <property type="molecule type" value="Genomic_DNA"/>
</dbReference>
<dbReference type="Proteomes" id="UP000267035">
    <property type="component" value="Unassembled WGS sequence"/>
</dbReference>
<comment type="caution">
    <text evidence="3">The sequence shown here is derived from an EMBL/GenBank/DDBJ whole genome shotgun (WGS) entry which is preliminary data.</text>
</comment>
<dbReference type="AlphaFoldDB" id="A0A3M6QES4"/>
<dbReference type="CDD" id="cd04301">
    <property type="entry name" value="NAT_SF"/>
    <property type="match status" value="1"/>
</dbReference>
<reference evidence="3 4" key="1">
    <citation type="submission" date="2018-10" db="EMBL/GenBank/DDBJ databases">
        <title>Comamonadaceae CDC group NO-1 genome sequencing and assembly.</title>
        <authorList>
            <person name="Bernier A.-M."/>
            <person name="Bernard K."/>
        </authorList>
    </citation>
    <scope>NUCLEOTIDE SEQUENCE [LARGE SCALE GENOMIC DNA]</scope>
    <source>
        <strain evidence="3 4">NML161473</strain>
    </source>
</reference>
<protein>
    <submittedName>
        <fullName evidence="3">GNAT family N-acetyltransferase</fullName>
    </submittedName>
</protein>
<evidence type="ECO:0000259" key="2">
    <source>
        <dbReference type="PROSITE" id="PS51186"/>
    </source>
</evidence>
<dbReference type="InterPro" id="IPR016181">
    <property type="entry name" value="Acyl_CoA_acyltransferase"/>
</dbReference>
<feature type="non-terminal residue" evidence="3">
    <location>
        <position position="136"/>
    </location>
</feature>
<evidence type="ECO:0000313" key="4">
    <source>
        <dbReference type="Proteomes" id="UP000267035"/>
    </source>
</evidence>
<dbReference type="Gene3D" id="3.40.630.30">
    <property type="match status" value="1"/>
</dbReference>
<feature type="compositionally biased region" description="Low complexity" evidence="1">
    <location>
        <begin position="106"/>
        <end position="116"/>
    </location>
</feature>
<keyword evidence="3" id="KW-0808">Transferase</keyword>
<keyword evidence="4" id="KW-1185">Reference proteome</keyword>
<feature type="domain" description="N-acetyltransferase" evidence="2">
    <location>
        <begin position="1"/>
        <end position="136"/>
    </location>
</feature>